<dbReference type="InterPro" id="IPR012341">
    <property type="entry name" value="6hp_glycosidase-like_sf"/>
</dbReference>
<dbReference type="EMBL" id="CP111017">
    <property type="protein sequence ID" value="WAR07557.1"/>
    <property type="molecule type" value="Genomic_DNA"/>
</dbReference>
<gene>
    <name evidence="2" type="ORF">MAR_017515</name>
</gene>
<evidence type="ECO:0000256" key="1">
    <source>
        <dbReference type="ARBA" id="ARBA00007179"/>
    </source>
</evidence>
<dbReference type="PRINTS" id="PR01951">
    <property type="entry name" value="LANCEUKARYTE"/>
</dbReference>
<dbReference type="Pfam" id="PF05147">
    <property type="entry name" value="LANC_like"/>
    <property type="match status" value="1"/>
</dbReference>
<keyword evidence="3" id="KW-1185">Reference proteome</keyword>
<protein>
    <submittedName>
        <fullName evidence="2">LANC3-like protein</fullName>
    </submittedName>
</protein>
<dbReference type="Proteomes" id="UP001164746">
    <property type="component" value="Chromosome 6"/>
</dbReference>
<sequence length="408" mass="45556">MRFFENKFPEYKEDVKVVIDVSKWMPQVCQIAESILQGMPATLENCDGGLYVGNAGIAYMFYYLAQNEAFKDMRSIFLERAIIYSNIAQEHVAASQQDKASFLLGVAGVHAVSGLIHENIGSTKDASILLDKFSSIADVCTPMNFLRCGSDELFVGRAGYLCGVMNLHQKLGRKVVSDAAVQKLCEVTLESGRQYASRTPNIPLMYAYYNTEYLGAAHGLSSILQMLLCFPSFVKSSPDTEALLKSGVDFLLSLEQENGNFPPAMDEVKSRRPDKEELVHWCHGAPGVVYLLARAYRVWGDVKYLEACLRCGELTWKRGLLKKGPGICHGVAGSGYVFLLLYRLTGDEKHLYRALKFAEFLFSHEFQGARIPDSPYSLYEGWAGTVCFLADLLQPQNAEFPLFNVFLE</sequence>
<reference evidence="2" key="1">
    <citation type="submission" date="2022-11" db="EMBL/GenBank/DDBJ databases">
        <title>Centuries of genome instability and evolution in soft-shell clam transmissible cancer (bioRxiv).</title>
        <authorList>
            <person name="Hart S.F.M."/>
            <person name="Yonemitsu M.A."/>
            <person name="Giersch R.M."/>
            <person name="Beal B.F."/>
            <person name="Arriagada G."/>
            <person name="Davis B.W."/>
            <person name="Ostrander E.A."/>
            <person name="Goff S.P."/>
            <person name="Metzger M.J."/>
        </authorList>
    </citation>
    <scope>NUCLEOTIDE SEQUENCE</scope>
    <source>
        <strain evidence="2">MELC-2E11</strain>
        <tissue evidence="2">Siphon/mantle</tissue>
    </source>
</reference>
<dbReference type="SUPFAM" id="SSF158745">
    <property type="entry name" value="LanC-like"/>
    <property type="match status" value="1"/>
</dbReference>
<name>A0ABY7EFH5_MYAAR</name>
<organism evidence="2 3">
    <name type="scientific">Mya arenaria</name>
    <name type="common">Soft-shell clam</name>
    <dbReference type="NCBI Taxonomy" id="6604"/>
    <lineage>
        <taxon>Eukaryota</taxon>
        <taxon>Metazoa</taxon>
        <taxon>Spiralia</taxon>
        <taxon>Lophotrochozoa</taxon>
        <taxon>Mollusca</taxon>
        <taxon>Bivalvia</taxon>
        <taxon>Autobranchia</taxon>
        <taxon>Heteroconchia</taxon>
        <taxon>Euheterodonta</taxon>
        <taxon>Imparidentia</taxon>
        <taxon>Neoheterodontei</taxon>
        <taxon>Myida</taxon>
        <taxon>Myoidea</taxon>
        <taxon>Myidae</taxon>
        <taxon>Mya</taxon>
    </lineage>
</organism>
<dbReference type="PANTHER" id="PTHR12736:SF7">
    <property type="entry name" value="LANC-LIKE PROTEIN 3"/>
    <property type="match status" value="1"/>
</dbReference>
<dbReference type="InterPro" id="IPR020464">
    <property type="entry name" value="LanC-like_prot_euk"/>
</dbReference>
<accession>A0ABY7EFH5</accession>
<dbReference type="SMART" id="SM01260">
    <property type="entry name" value="LANC_like"/>
    <property type="match status" value="1"/>
</dbReference>
<dbReference type="Gene3D" id="1.50.10.10">
    <property type="match status" value="1"/>
</dbReference>
<evidence type="ECO:0000313" key="3">
    <source>
        <dbReference type="Proteomes" id="UP001164746"/>
    </source>
</evidence>
<comment type="similarity">
    <text evidence="1">Belongs to the LanC-like protein family.</text>
</comment>
<dbReference type="InterPro" id="IPR007822">
    <property type="entry name" value="LANC-like"/>
</dbReference>
<proteinExistence type="inferred from homology"/>
<dbReference type="CDD" id="cd04794">
    <property type="entry name" value="euk_LANCL"/>
    <property type="match status" value="1"/>
</dbReference>
<dbReference type="PRINTS" id="PR01950">
    <property type="entry name" value="LANCSUPER"/>
</dbReference>
<dbReference type="PANTHER" id="PTHR12736">
    <property type="entry name" value="LANC-LIKE PROTEIN"/>
    <property type="match status" value="1"/>
</dbReference>
<evidence type="ECO:0000313" key="2">
    <source>
        <dbReference type="EMBL" id="WAR07557.1"/>
    </source>
</evidence>